<organism evidence="9 10">
    <name type="scientific">Aneurinibacillus danicus</name>
    <dbReference type="NCBI Taxonomy" id="267746"/>
    <lineage>
        <taxon>Bacteria</taxon>
        <taxon>Bacillati</taxon>
        <taxon>Bacillota</taxon>
        <taxon>Bacilli</taxon>
        <taxon>Bacillales</taxon>
        <taxon>Paenibacillaceae</taxon>
        <taxon>Aneurinibacillus group</taxon>
        <taxon>Aneurinibacillus</taxon>
    </lineage>
</organism>
<evidence type="ECO:0000256" key="2">
    <source>
        <dbReference type="ARBA" id="ARBA00007362"/>
    </source>
</evidence>
<feature type="transmembrane region" description="Helical" evidence="7">
    <location>
        <begin position="182"/>
        <end position="203"/>
    </location>
</feature>
<sequence>MNGVLVAYLVMCLIFGTTFLAIKIGLEEGMPPFYFAALRFFIAGILLLCWLKAKQEARKYSFKRYAEIALLGIMMTTIPFAALYWAEQYVHSGLAALLVATAPVFATVFSVCAGQMRYRWYTGSGLVLGIIGIALIVGVSSEVSAAEGGRAYLGKISIVAAEFFYAWGAIRAKKLMEEVPPLAFNAWQMVFASLGLFSLSFLFEDVARASYTLSSIVSLLYLAIVASIAASGIYYWLVRETNAVFPTTWTYVSPVIALLAGVLFLRETVSLAQLAGGVGVLVGIILLNLDTWKKILHKRGEKRVFIQ</sequence>
<accession>A0A511VBU7</accession>
<evidence type="ECO:0000259" key="8">
    <source>
        <dbReference type="Pfam" id="PF00892"/>
    </source>
</evidence>
<evidence type="ECO:0000313" key="9">
    <source>
        <dbReference type="EMBL" id="GEN36299.1"/>
    </source>
</evidence>
<evidence type="ECO:0000256" key="5">
    <source>
        <dbReference type="ARBA" id="ARBA00022989"/>
    </source>
</evidence>
<dbReference type="PANTHER" id="PTHR32322:SF18">
    <property type="entry name" value="S-ADENOSYLMETHIONINE_S-ADENOSYLHOMOCYSTEINE TRANSPORTER"/>
    <property type="match status" value="1"/>
</dbReference>
<feature type="transmembrane region" description="Helical" evidence="7">
    <location>
        <begin position="120"/>
        <end position="140"/>
    </location>
</feature>
<dbReference type="InterPro" id="IPR000620">
    <property type="entry name" value="EamA_dom"/>
</dbReference>
<comment type="subcellular location">
    <subcellularLocation>
        <location evidence="1">Cell membrane</location>
        <topology evidence="1">Multi-pass membrane protein</topology>
    </subcellularLocation>
</comment>
<feature type="transmembrane region" description="Helical" evidence="7">
    <location>
        <begin position="152"/>
        <end position="170"/>
    </location>
</feature>
<dbReference type="SUPFAM" id="SSF103481">
    <property type="entry name" value="Multidrug resistance efflux transporter EmrE"/>
    <property type="match status" value="2"/>
</dbReference>
<evidence type="ECO:0000256" key="1">
    <source>
        <dbReference type="ARBA" id="ARBA00004651"/>
    </source>
</evidence>
<evidence type="ECO:0000256" key="3">
    <source>
        <dbReference type="ARBA" id="ARBA00022475"/>
    </source>
</evidence>
<feature type="transmembrane region" description="Helical" evidence="7">
    <location>
        <begin position="32"/>
        <end position="53"/>
    </location>
</feature>
<feature type="domain" description="EamA" evidence="8">
    <location>
        <begin position="154"/>
        <end position="288"/>
    </location>
</feature>
<feature type="transmembrane region" description="Helical" evidence="7">
    <location>
        <begin position="249"/>
        <end position="265"/>
    </location>
</feature>
<feature type="transmembrane region" description="Helical" evidence="7">
    <location>
        <begin position="271"/>
        <end position="289"/>
    </location>
</feature>
<keyword evidence="4 7" id="KW-0812">Transmembrane</keyword>
<dbReference type="Pfam" id="PF00892">
    <property type="entry name" value="EamA"/>
    <property type="match status" value="2"/>
</dbReference>
<dbReference type="InterPro" id="IPR037185">
    <property type="entry name" value="EmrE-like"/>
</dbReference>
<evidence type="ECO:0000256" key="6">
    <source>
        <dbReference type="ARBA" id="ARBA00023136"/>
    </source>
</evidence>
<protein>
    <submittedName>
        <fullName evidence="9">Transporter</fullName>
    </submittedName>
</protein>
<dbReference type="GO" id="GO:0005886">
    <property type="term" value="C:plasma membrane"/>
    <property type="evidence" value="ECO:0007669"/>
    <property type="project" value="UniProtKB-SubCell"/>
</dbReference>
<feature type="transmembrane region" description="Helical" evidence="7">
    <location>
        <begin position="215"/>
        <end position="237"/>
    </location>
</feature>
<feature type="transmembrane region" description="Helical" evidence="7">
    <location>
        <begin position="92"/>
        <end position="113"/>
    </location>
</feature>
<evidence type="ECO:0000256" key="4">
    <source>
        <dbReference type="ARBA" id="ARBA00022692"/>
    </source>
</evidence>
<dbReference type="Proteomes" id="UP000321157">
    <property type="component" value="Unassembled WGS sequence"/>
</dbReference>
<keyword evidence="3" id="KW-1003">Cell membrane</keyword>
<dbReference type="RefSeq" id="WP_146811940.1">
    <property type="nucleotide sequence ID" value="NZ_BJXX01000176.1"/>
</dbReference>
<feature type="transmembrane region" description="Helical" evidence="7">
    <location>
        <begin position="5"/>
        <end position="26"/>
    </location>
</feature>
<keyword evidence="6 7" id="KW-0472">Membrane</keyword>
<name>A0A511VBU7_9BACL</name>
<evidence type="ECO:0000313" key="10">
    <source>
        <dbReference type="Proteomes" id="UP000321157"/>
    </source>
</evidence>
<evidence type="ECO:0000256" key="7">
    <source>
        <dbReference type="SAM" id="Phobius"/>
    </source>
</evidence>
<reference evidence="9 10" key="1">
    <citation type="submission" date="2019-07" db="EMBL/GenBank/DDBJ databases">
        <title>Whole genome shotgun sequence of Aneurinibacillus danicus NBRC 102444.</title>
        <authorList>
            <person name="Hosoyama A."/>
            <person name="Uohara A."/>
            <person name="Ohji S."/>
            <person name="Ichikawa N."/>
        </authorList>
    </citation>
    <scope>NUCLEOTIDE SEQUENCE [LARGE SCALE GENOMIC DNA]</scope>
    <source>
        <strain evidence="9 10">NBRC 102444</strain>
    </source>
</reference>
<dbReference type="EMBL" id="BJXX01000176">
    <property type="protein sequence ID" value="GEN36299.1"/>
    <property type="molecule type" value="Genomic_DNA"/>
</dbReference>
<feature type="domain" description="EamA" evidence="8">
    <location>
        <begin position="3"/>
        <end position="137"/>
    </location>
</feature>
<dbReference type="PANTHER" id="PTHR32322">
    <property type="entry name" value="INNER MEMBRANE TRANSPORTER"/>
    <property type="match status" value="1"/>
</dbReference>
<dbReference type="OrthoDB" id="9812547at2"/>
<comment type="caution">
    <text evidence="9">The sequence shown here is derived from an EMBL/GenBank/DDBJ whole genome shotgun (WGS) entry which is preliminary data.</text>
</comment>
<comment type="similarity">
    <text evidence="2">Belongs to the EamA transporter family.</text>
</comment>
<dbReference type="InterPro" id="IPR050638">
    <property type="entry name" value="AA-Vitamin_Transporters"/>
</dbReference>
<keyword evidence="5 7" id="KW-1133">Transmembrane helix</keyword>
<feature type="transmembrane region" description="Helical" evidence="7">
    <location>
        <begin position="65"/>
        <end position="86"/>
    </location>
</feature>
<gene>
    <name evidence="9" type="ORF">ADA01nite_37590</name>
</gene>
<proteinExistence type="inferred from homology"/>
<dbReference type="AlphaFoldDB" id="A0A511VBU7"/>
<keyword evidence="10" id="KW-1185">Reference proteome</keyword>